<dbReference type="PANTHER" id="PTHR12550">
    <property type="entry name" value="HEPATOMA-DERIVED GROWTH FACTOR-RELATED"/>
    <property type="match status" value="1"/>
</dbReference>
<evidence type="ECO:0000313" key="4">
    <source>
        <dbReference type="EMBL" id="KAL0287376.1"/>
    </source>
</evidence>
<sequence length="146" mass="16260">MWFSLCWAGIAGASYIPIVQAALPRLIGAAAPSGPGAQENRRQCHKVLRLWLERKILPESVLRRHMDDIGSTDDDKSAGFSLRRPSRAERAIDDPIREMEGMLVDEYGRYGTNSASVETLSLSYFLPSNFAFSLRCSSCKYSYPPA</sequence>
<feature type="signal peptide" evidence="2">
    <location>
        <begin position="1"/>
        <end position="21"/>
    </location>
</feature>
<dbReference type="GO" id="GO:0005634">
    <property type="term" value="C:nucleus"/>
    <property type="evidence" value="ECO:0007669"/>
    <property type="project" value="UniProtKB-ARBA"/>
</dbReference>
<proteinExistence type="predicted"/>
<dbReference type="PANTHER" id="PTHR12550:SF70">
    <property type="entry name" value="JIL-1 ANCHORING AND STABILIZING PROTEIN, ISOFORM A"/>
    <property type="match status" value="1"/>
</dbReference>
<dbReference type="EMBL" id="JACGWK010001492">
    <property type="protein sequence ID" value="KAL0287376.1"/>
    <property type="molecule type" value="Genomic_DNA"/>
</dbReference>
<reference evidence="4" key="1">
    <citation type="submission" date="2020-06" db="EMBL/GenBank/DDBJ databases">
        <authorList>
            <person name="Li T."/>
            <person name="Hu X."/>
            <person name="Zhang T."/>
            <person name="Song X."/>
            <person name="Zhang H."/>
            <person name="Dai N."/>
            <person name="Sheng W."/>
            <person name="Hou X."/>
            <person name="Wei L."/>
        </authorList>
    </citation>
    <scope>NUCLEOTIDE SEQUENCE</scope>
    <source>
        <strain evidence="4">G01</strain>
        <tissue evidence="4">Leaf</tissue>
    </source>
</reference>
<evidence type="ECO:0000259" key="3">
    <source>
        <dbReference type="PROSITE" id="PS51391"/>
    </source>
</evidence>
<feature type="domain" description="CID" evidence="3">
    <location>
        <begin position="1"/>
        <end position="73"/>
    </location>
</feature>
<evidence type="ECO:0000256" key="2">
    <source>
        <dbReference type="SAM" id="SignalP"/>
    </source>
</evidence>
<feature type="chain" id="PRO_5043509097" evidence="2">
    <location>
        <begin position="22"/>
        <end position="146"/>
    </location>
</feature>
<comment type="caution">
    <text evidence="4">The sequence shown here is derived from an EMBL/GenBank/DDBJ whole genome shotgun (WGS) entry which is preliminary data.</text>
</comment>
<organism evidence="4">
    <name type="scientific">Sesamum angustifolium</name>
    <dbReference type="NCBI Taxonomy" id="2727405"/>
    <lineage>
        <taxon>Eukaryota</taxon>
        <taxon>Viridiplantae</taxon>
        <taxon>Streptophyta</taxon>
        <taxon>Embryophyta</taxon>
        <taxon>Tracheophyta</taxon>
        <taxon>Spermatophyta</taxon>
        <taxon>Magnoliopsida</taxon>
        <taxon>eudicotyledons</taxon>
        <taxon>Gunneridae</taxon>
        <taxon>Pentapetalae</taxon>
        <taxon>asterids</taxon>
        <taxon>lamiids</taxon>
        <taxon>Lamiales</taxon>
        <taxon>Pedaliaceae</taxon>
        <taxon>Sesamum</taxon>
    </lineage>
</organism>
<dbReference type="GO" id="GO:0006397">
    <property type="term" value="P:mRNA processing"/>
    <property type="evidence" value="ECO:0007669"/>
    <property type="project" value="UniProtKB-KW"/>
</dbReference>
<accession>A0AAW2IYZ7</accession>
<keyword evidence="1" id="KW-0507">mRNA processing</keyword>
<dbReference type="AlphaFoldDB" id="A0AAW2IYZ7"/>
<gene>
    <name evidence="4" type="ORF">Sangu_2695100</name>
</gene>
<name>A0AAW2IYZ7_9LAMI</name>
<dbReference type="InterPro" id="IPR006569">
    <property type="entry name" value="CID_dom"/>
</dbReference>
<keyword evidence="2" id="KW-0732">Signal</keyword>
<reference evidence="4" key="2">
    <citation type="journal article" date="2024" name="Plant">
        <title>Genomic evolution and insights into agronomic trait innovations of Sesamum species.</title>
        <authorList>
            <person name="Miao H."/>
            <person name="Wang L."/>
            <person name="Qu L."/>
            <person name="Liu H."/>
            <person name="Sun Y."/>
            <person name="Le M."/>
            <person name="Wang Q."/>
            <person name="Wei S."/>
            <person name="Zheng Y."/>
            <person name="Lin W."/>
            <person name="Duan Y."/>
            <person name="Cao H."/>
            <person name="Xiong S."/>
            <person name="Wang X."/>
            <person name="Wei L."/>
            <person name="Li C."/>
            <person name="Ma Q."/>
            <person name="Ju M."/>
            <person name="Zhao R."/>
            <person name="Li G."/>
            <person name="Mu C."/>
            <person name="Tian Q."/>
            <person name="Mei H."/>
            <person name="Zhang T."/>
            <person name="Gao T."/>
            <person name="Zhang H."/>
        </authorList>
    </citation>
    <scope>NUCLEOTIDE SEQUENCE</scope>
    <source>
        <strain evidence="4">G01</strain>
    </source>
</reference>
<dbReference type="InterPro" id="IPR008942">
    <property type="entry name" value="ENTH_VHS"/>
</dbReference>
<dbReference type="Gene3D" id="1.25.40.90">
    <property type="match status" value="1"/>
</dbReference>
<protein>
    <submittedName>
        <fullName evidence="4">ENHANCER OF AG-4 protein 2</fullName>
    </submittedName>
</protein>
<evidence type="ECO:0000256" key="1">
    <source>
        <dbReference type="ARBA" id="ARBA00022664"/>
    </source>
</evidence>
<dbReference type="PROSITE" id="PS51391">
    <property type="entry name" value="CID"/>
    <property type="match status" value="1"/>
</dbReference>